<keyword evidence="2" id="KW-1185">Reference proteome</keyword>
<reference evidence="1" key="1">
    <citation type="journal article" date="2022" name="Int. J. Syst. Evol. Microbiol.">
        <title>Prevotella lacticifex sp. nov., isolated from the rumen of cows.</title>
        <authorList>
            <person name="Shinkai T."/>
            <person name="Ikeyama N."/>
            <person name="Kumagai M."/>
            <person name="Ohmori H."/>
            <person name="Sakamoto M."/>
            <person name="Ohkuma M."/>
            <person name="Mitsumori M."/>
        </authorList>
    </citation>
    <scope>NUCLEOTIDE SEQUENCE</scope>
    <source>
        <strain evidence="1">R5076</strain>
    </source>
</reference>
<accession>A0A9R1C762</accession>
<sequence>MAVHAANYVTVSGADGSKTSFRLDVRPEVTFTATSLVMTAGDDVVEYPITDYRSFTLTDDNESTAVTKVNGDTPKAIFSFDGTLHGEGLKAGSRVSIYTTNGQTVASATASATGTVDIPLNGRGVYIVRTPEKSFKIIKK</sequence>
<dbReference type="AlphaFoldDB" id="A0A9R1C762"/>
<organism evidence="1 2">
    <name type="scientific">Prevotella lacticifex</name>
    <dbReference type="NCBI Taxonomy" id="2854755"/>
    <lineage>
        <taxon>Bacteria</taxon>
        <taxon>Pseudomonadati</taxon>
        <taxon>Bacteroidota</taxon>
        <taxon>Bacteroidia</taxon>
        <taxon>Bacteroidales</taxon>
        <taxon>Prevotellaceae</taxon>
        <taxon>Prevotella</taxon>
    </lineage>
</organism>
<dbReference type="InterPro" id="IPR026444">
    <property type="entry name" value="Secre_tail"/>
</dbReference>
<evidence type="ECO:0000313" key="2">
    <source>
        <dbReference type="Proteomes" id="UP000825483"/>
    </source>
</evidence>
<gene>
    <name evidence="1" type="ORF">PRLR5076_01070</name>
</gene>
<name>A0A9R1C762_9BACT</name>
<protein>
    <recommendedName>
        <fullName evidence="3">T9SS C-terminal target domain-containing protein</fullName>
    </recommendedName>
</protein>
<comment type="caution">
    <text evidence="1">The sequence shown here is derived from an EMBL/GenBank/DDBJ whole genome shotgun (WGS) entry which is preliminary data.</text>
</comment>
<dbReference type="EMBL" id="BPUB01000001">
    <property type="protein sequence ID" value="GJG57256.1"/>
    <property type="molecule type" value="Genomic_DNA"/>
</dbReference>
<dbReference type="NCBIfam" id="TIGR04183">
    <property type="entry name" value="Por_Secre_tail"/>
    <property type="match status" value="1"/>
</dbReference>
<evidence type="ECO:0008006" key="3">
    <source>
        <dbReference type="Google" id="ProtNLM"/>
    </source>
</evidence>
<evidence type="ECO:0000313" key="1">
    <source>
        <dbReference type="EMBL" id="GJG57256.1"/>
    </source>
</evidence>
<dbReference type="Proteomes" id="UP000825483">
    <property type="component" value="Unassembled WGS sequence"/>
</dbReference>
<proteinExistence type="predicted"/>